<dbReference type="EMBL" id="UYRX01000219">
    <property type="protein sequence ID" value="VDK77778.1"/>
    <property type="molecule type" value="Genomic_DNA"/>
</dbReference>
<feature type="region of interest" description="Disordered" evidence="2">
    <location>
        <begin position="220"/>
        <end position="242"/>
    </location>
</feature>
<evidence type="ECO:0000313" key="4">
    <source>
        <dbReference type="EMBL" id="VDK77778.1"/>
    </source>
</evidence>
<dbReference type="Proteomes" id="UP000277928">
    <property type="component" value="Unassembled WGS sequence"/>
</dbReference>
<evidence type="ECO:0000256" key="3">
    <source>
        <dbReference type="SAM" id="SignalP"/>
    </source>
</evidence>
<dbReference type="InterPro" id="IPR024862">
    <property type="entry name" value="TRPV"/>
</dbReference>
<sequence length="265" mass="29931">MPIMLINILIAMMGNTYTTVIAQAEKAWRQQYAQIVMVLERSVKKEKLAACQLEYSIRLNEANDAGMEIRGLMVIKQTKKTRARQRKQAITNWKSIGRKVIHTVERLGVYYAQELLHSYNCLIDEPAGAVILMRDAALPTSTRFMTGSHIHEIPINEEKTEQLEDNSVGKEVVASNCFDQTSLQCQSPRDFKLITTKQSTTMILEKLPTRKTVRGHQLVPSLDMPNMPAVGTPPRAVSPRIRKDMFRRKDSFYASSSSASSSTQV</sequence>
<keyword evidence="1" id="KW-0677">Repeat</keyword>
<dbReference type="PANTHER" id="PTHR10582:SF2">
    <property type="entry name" value="INACTIVE"/>
    <property type="match status" value="1"/>
</dbReference>
<dbReference type="STRING" id="42156.A0A3P6UFD4"/>
<keyword evidence="3" id="KW-0732">Signal</keyword>
<organism evidence="4 5">
    <name type="scientific">Litomosoides sigmodontis</name>
    <name type="common">Filarial nematode worm</name>
    <dbReference type="NCBI Taxonomy" id="42156"/>
    <lineage>
        <taxon>Eukaryota</taxon>
        <taxon>Metazoa</taxon>
        <taxon>Ecdysozoa</taxon>
        <taxon>Nematoda</taxon>
        <taxon>Chromadorea</taxon>
        <taxon>Rhabditida</taxon>
        <taxon>Spirurina</taxon>
        <taxon>Spiruromorpha</taxon>
        <taxon>Filarioidea</taxon>
        <taxon>Onchocercidae</taxon>
        <taxon>Litomosoides</taxon>
    </lineage>
</organism>
<proteinExistence type="predicted"/>
<evidence type="ECO:0000256" key="2">
    <source>
        <dbReference type="SAM" id="MobiDB-lite"/>
    </source>
</evidence>
<gene>
    <name evidence="4" type="ORF">NLS_LOCUS3803</name>
</gene>
<dbReference type="AlphaFoldDB" id="A0A3P6UFD4"/>
<protein>
    <recommendedName>
        <fullName evidence="6">Ion transport domain-containing protein</fullName>
    </recommendedName>
</protein>
<evidence type="ECO:0008006" key="6">
    <source>
        <dbReference type="Google" id="ProtNLM"/>
    </source>
</evidence>
<dbReference type="GO" id="GO:0005886">
    <property type="term" value="C:plasma membrane"/>
    <property type="evidence" value="ECO:0007669"/>
    <property type="project" value="TreeGrafter"/>
</dbReference>
<dbReference type="PANTHER" id="PTHR10582">
    <property type="entry name" value="TRANSIENT RECEPTOR POTENTIAL ION CHANNEL PROTEIN"/>
    <property type="match status" value="1"/>
</dbReference>
<evidence type="ECO:0000313" key="5">
    <source>
        <dbReference type="Proteomes" id="UP000277928"/>
    </source>
</evidence>
<reference evidence="4 5" key="1">
    <citation type="submission" date="2018-08" db="EMBL/GenBank/DDBJ databases">
        <authorList>
            <person name="Laetsch R D."/>
            <person name="Stevens L."/>
            <person name="Kumar S."/>
            <person name="Blaxter L. M."/>
        </authorList>
    </citation>
    <scope>NUCLEOTIDE SEQUENCE [LARGE SCALE GENOMIC DNA]</scope>
</reference>
<keyword evidence="5" id="KW-1185">Reference proteome</keyword>
<accession>A0A3P6UFD4</accession>
<feature type="chain" id="PRO_5018057723" description="Ion transport domain-containing protein" evidence="3">
    <location>
        <begin position="19"/>
        <end position="265"/>
    </location>
</feature>
<dbReference type="GO" id="GO:0005262">
    <property type="term" value="F:calcium channel activity"/>
    <property type="evidence" value="ECO:0007669"/>
    <property type="project" value="TreeGrafter"/>
</dbReference>
<evidence type="ECO:0000256" key="1">
    <source>
        <dbReference type="ARBA" id="ARBA00022737"/>
    </source>
</evidence>
<dbReference type="OMA" id="HIHEIPI"/>
<dbReference type="OrthoDB" id="533508at2759"/>
<name>A0A3P6UFD4_LITSI</name>
<feature type="signal peptide" evidence="3">
    <location>
        <begin position="1"/>
        <end position="18"/>
    </location>
</feature>
<dbReference type="GO" id="GO:0098703">
    <property type="term" value="P:calcium ion import across plasma membrane"/>
    <property type="evidence" value="ECO:0007669"/>
    <property type="project" value="TreeGrafter"/>
</dbReference>